<organism evidence="4 5">
    <name type="scientific">Runella defluvii</name>
    <dbReference type="NCBI Taxonomy" id="370973"/>
    <lineage>
        <taxon>Bacteria</taxon>
        <taxon>Pseudomonadati</taxon>
        <taxon>Bacteroidota</taxon>
        <taxon>Cytophagia</taxon>
        <taxon>Cytophagales</taxon>
        <taxon>Spirosomataceae</taxon>
        <taxon>Runella</taxon>
    </lineage>
</organism>
<evidence type="ECO:0000313" key="4">
    <source>
        <dbReference type="EMBL" id="MBB3837247.1"/>
    </source>
</evidence>
<dbReference type="Pfam" id="PF13505">
    <property type="entry name" value="OMP_b-brl"/>
    <property type="match status" value="1"/>
</dbReference>
<evidence type="ECO:0000256" key="2">
    <source>
        <dbReference type="SAM" id="SignalP"/>
    </source>
</evidence>
<name>A0A7W5ZH75_9BACT</name>
<protein>
    <recommendedName>
        <fullName evidence="3">Outer membrane protein beta-barrel domain-containing protein</fullName>
    </recommendedName>
</protein>
<keyword evidence="5" id="KW-1185">Reference proteome</keyword>
<evidence type="ECO:0000256" key="1">
    <source>
        <dbReference type="ARBA" id="ARBA00022729"/>
    </source>
</evidence>
<dbReference type="RefSeq" id="WP_183971994.1">
    <property type="nucleotide sequence ID" value="NZ_JACIBY010000002.1"/>
</dbReference>
<feature type="signal peptide" evidence="2">
    <location>
        <begin position="1"/>
        <end position="26"/>
    </location>
</feature>
<dbReference type="InterPro" id="IPR027385">
    <property type="entry name" value="Beta-barrel_OMP"/>
</dbReference>
<comment type="caution">
    <text evidence="4">The sequence shown here is derived from an EMBL/GenBank/DDBJ whole genome shotgun (WGS) entry which is preliminary data.</text>
</comment>
<sequence length="199" mass="22176">MSLFNTKTLRYACLLVAGFIASDATAQTSLKTLRFSLYNETLGVPSAKLTKLPIHPAVSIGTDLRVRSGHHWQKAFGVDLYYYYQQSLEHALMLDASYRLGYRFNFGLQTNLHTALGYKHAILAGQKYALKNGEYQPTSHFGKAQANLKLGLGLEYPLSKRYSVAVDYKTMVAAPFGDRILPFSIHTFLGAGLNIHLQP</sequence>
<keyword evidence="1 2" id="KW-0732">Signal</keyword>
<evidence type="ECO:0000313" key="5">
    <source>
        <dbReference type="Proteomes" id="UP000541352"/>
    </source>
</evidence>
<dbReference type="Proteomes" id="UP000541352">
    <property type="component" value="Unassembled WGS sequence"/>
</dbReference>
<feature type="domain" description="Outer membrane protein beta-barrel" evidence="3">
    <location>
        <begin position="13"/>
        <end position="171"/>
    </location>
</feature>
<feature type="chain" id="PRO_5031433829" description="Outer membrane protein beta-barrel domain-containing protein" evidence="2">
    <location>
        <begin position="27"/>
        <end position="199"/>
    </location>
</feature>
<accession>A0A7W5ZH75</accession>
<proteinExistence type="predicted"/>
<dbReference type="SUPFAM" id="SSF103515">
    <property type="entry name" value="Autotransporter"/>
    <property type="match status" value="1"/>
</dbReference>
<reference evidence="4 5" key="1">
    <citation type="submission" date="2020-08" db="EMBL/GenBank/DDBJ databases">
        <title>Genomic Encyclopedia of Type Strains, Phase IV (KMG-IV): sequencing the most valuable type-strain genomes for metagenomic binning, comparative biology and taxonomic classification.</title>
        <authorList>
            <person name="Goeker M."/>
        </authorList>
    </citation>
    <scope>NUCLEOTIDE SEQUENCE [LARGE SCALE GENOMIC DNA]</scope>
    <source>
        <strain evidence="4 5">DSM 17976</strain>
    </source>
</reference>
<gene>
    <name evidence="4" type="ORF">FHS57_001241</name>
</gene>
<dbReference type="InterPro" id="IPR036709">
    <property type="entry name" value="Autotransporte_beta_dom_sf"/>
</dbReference>
<dbReference type="AlphaFoldDB" id="A0A7W5ZH75"/>
<evidence type="ECO:0000259" key="3">
    <source>
        <dbReference type="Pfam" id="PF13505"/>
    </source>
</evidence>
<dbReference type="EMBL" id="JACIBY010000002">
    <property type="protein sequence ID" value="MBB3837247.1"/>
    <property type="molecule type" value="Genomic_DNA"/>
</dbReference>